<dbReference type="RefSeq" id="WP_390194801.1">
    <property type="nucleotide sequence ID" value="NZ_JBHSDV010000001.1"/>
</dbReference>
<sequence>MPIQPTKDWLLQYIQKNKDISPFTCQEKTICAKLSPYFDSIDPELLQHHLLHYGLFVPTRSDSKQLLNWLDCTYDKLVGTYYQKLKKRWNGPSVDIFLFPSDTSSRELTETFGGCAGISYPTKIILFLSDTISKKQLLALLAHEYSHSVRLQHFAKPELDYILLDALILEGIAEYLVRKLVGVEYSNQTIDLLEEREARHLYQKWVQPHLNIKRDHPTHDILMYGNGRIRKNLGYHIGFFLVHHYMQKQKLTEKELLFVNPNDLISEWNS</sequence>
<evidence type="ECO:0000313" key="3">
    <source>
        <dbReference type="Proteomes" id="UP001595880"/>
    </source>
</evidence>
<dbReference type="Proteomes" id="UP001595880">
    <property type="component" value="Unassembled WGS sequence"/>
</dbReference>
<dbReference type="InterPro" id="IPR018728">
    <property type="entry name" value="DUF2268"/>
</dbReference>
<feature type="domain" description="DUF2268" evidence="1">
    <location>
        <begin position="76"/>
        <end position="265"/>
    </location>
</feature>
<evidence type="ECO:0000313" key="2">
    <source>
        <dbReference type="EMBL" id="MFC4386306.1"/>
    </source>
</evidence>
<dbReference type="Pfam" id="PF10026">
    <property type="entry name" value="DUF2268"/>
    <property type="match status" value="1"/>
</dbReference>
<organism evidence="2 3">
    <name type="scientific">Gracilibacillus marinus</name>
    <dbReference type="NCBI Taxonomy" id="630535"/>
    <lineage>
        <taxon>Bacteria</taxon>
        <taxon>Bacillati</taxon>
        <taxon>Bacillota</taxon>
        <taxon>Bacilli</taxon>
        <taxon>Bacillales</taxon>
        <taxon>Bacillaceae</taxon>
        <taxon>Gracilibacillus</taxon>
    </lineage>
</organism>
<dbReference type="EMBL" id="JBHSDV010000001">
    <property type="protein sequence ID" value="MFC4386306.1"/>
    <property type="molecule type" value="Genomic_DNA"/>
</dbReference>
<evidence type="ECO:0000259" key="1">
    <source>
        <dbReference type="Pfam" id="PF10026"/>
    </source>
</evidence>
<comment type="caution">
    <text evidence="2">The sequence shown here is derived from an EMBL/GenBank/DDBJ whole genome shotgun (WGS) entry which is preliminary data.</text>
</comment>
<gene>
    <name evidence="2" type="ORF">ACFOZ1_00655</name>
</gene>
<proteinExistence type="predicted"/>
<accession>A0ABV8VTF1</accession>
<keyword evidence="3" id="KW-1185">Reference proteome</keyword>
<reference evidence="3" key="1">
    <citation type="journal article" date="2019" name="Int. J. Syst. Evol. Microbiol.">
        <title>The Global Catalogue of Microorganisms (GCM) 10K type strain sequencing project: providing services to taxonomists for standard genome sequencing and annotation.</title>
        <authorList>
            <consortium name="The Broad Institute Genomics Platform"/>
            <consortium name="The Broad Institute Genome Sequencing Center for Infectious Disease"/>
            <person name="Wu L."/>
            <person name="Ma J."/>
        </authorList>
    </citation>
    <scope>NUCLEOTIDE SEQUENCE [LARGE SCALE GENOMIC DNA]</scope>
    <source>
        <strain evidence="3">KACC 14058</strain>
    </source>
</reference>
<protein>
    <submittedName>
        <fullName evidence="2">DUF2268 domain-containing protein</fullName>
    </submittedName>
</protein>
<name>A0ABV8VTF1_9BACI</name>